<feature type="transmembrane region" description="Helical" evidence="5">
    <location>
        <begin position="53"/>
        <end position="72"/>
    </location>
</feature>
<dbReference type="SUPFAM" id="SSF141322">
    <property type="entry name" value="NfeD domain-like"/>
    <property type="match status" value="1"/>
</dbReference>
<sequence>MAVLEALEAWHWLVLGLILLGLEALGAGGFLLGAAAAGILLSLLMWIWPEMGWSLQLMVFALSAVLFTVIYWRGFRRFNQATEQPQLNDRAAQLVGRVLVLEHDLLPGEGKIQVGDTLWRARTEQPLAAGSRVRIVASEGMVLQLEAAQ</sequence>
<dbReference type="GeneID" id="67180418"/>
<dbReference type="PANTHER" id="PTHR33507">
    <property type="entry name" value="INNER MEMBRANE PROTEIN YBBJ"/>
    <property type="match status" value="1"/>
</dbReference>
<dbReference type="PANTHER" id="PTHR33507:SF3">
    <property type="entry name" value="INNER MEMBRANE PROTEIN YBBJ"/>
    <property type="match status" value="1"/>
</dbReference>
<dbReference type="STRING" id="550540.Fbal_0178"/>
<reference evidence="7 8" key="1">
    <citation type="journal article" date="2010" name="Stand. Genomic Sci.">
        <title>Complete genome sequence of Ferrimonas balearica type strain (PAT).</title>
        <authorList>
            <person name="Nolan M."/>
            <person name="Sikorski J."/>
            <person name="Davenport K."/>
            <person name="Lucas S."/>
            <person name="Glavina Del Rio T."/>
            <person name="Tice H."/>
            <person name="Cheng J."/>
            <person name="Goodwin L."/>
            <person name="Pitluck S."/>
            <person name="Liolios K."/>
            <person name="Ivanova N."/>
            <person name="Mavromatis K."/>
            <person name="Ovchinnikova G."/>
            <person name="Pati A."/>
            <person name="Chen A."/>
            <person name="Palaniappan K."/>
            <person name="Land M."/>
            <person name="Hauser L."/>
            <person name="Chang Y."/>
            <person name="Jeffries C."/>
            <person name="Tapia R."/>
            <person name="Brettin T."/>
            <person name="Detter J."/>
            <person name="Han C."/>
            <person name="Yasawong M."/>
            <person name="Rohde M."/>
            <person name="Tindall B."/>
            <person name="Goker M."/>
            <person name="Woyke T."/>
            <person name="Bristow J."/>
            <person name="Eisen J."/>
            <person name="Markowitz V."/>
            <person name="Hugenholtz P."/>
            <person name="Kyrpides N."/>
            <person name="Klenk H."/>
            <person name="Lapidus A."/>
        </authorList>
    </citation>
    <scope>NUCLEOTIDE SEQUENCE [LARGE SCALE GENOMIC DNA]</scope>
    <source>
        <strain evidence="8">DSM 9799 / CCM 4581 / KCTC 23876 / PAT</strain>
    </source>
</reference>
<dbReference type="OrthoDB" id="9810336at2"/>
<dbReference type="InterPro" id="IPR002810">
    <property type="entry name" value="NfeD-like_C"/>
</dbReference>
<evidence type="ECO:0000259" key="6">
    <source>
        <dbReference type="Pfam" id="PF01957"/>
    </source>
</evidence>
<gene>
    <name evidence="7" type="ordered locus">Fbal_0178</name>
</gene>
<feature type="transmembrane region" description="Helical" evidence="5">
    <location>
        <begin position="12"/>
        <end position="41"/>
    </location>
</feature>
<dbReference type="InterPro" id="IPR052165">
    <property type="entry name" value="Membrane_assoc_protease"/>
</dbReference>
<feature type="domain" description="NfeD-like C-terminal" evidence="6">
    <location>
        <begin position="92"/>
        <end position="144"/>
    </location>
</feature>
<comment type="subcellular location">
    <subcellularLocation>
        <location evidence="1">Membrane</location>
        <topology evidence="1">Multi-pass membrane protein</topology>
    </subcellularLocation>
</comment>
<evidence type="ECO:0000256" key="4">
    <source>
        <dbReference type="ARBA" id="ARBA00023136"/>
    </source>
</evidence>
<dbReference type="AlphaFoldDB" id="E1SKZ8"/>
<keyword evidence="2 5" id="KW-0812">Transmembrane</keyword>
<dbReference type="Pfam" id="PF01957">
    <property type="entry name" value="NfeD"/>
    <property type="match status" value="1"/>
</dbReference>
<proteinExistence type="predicted"/>
<evidence type="ECO:0000256" key="3">
    <source>
        <dbReference type="ARBA" id="ARBA00022989"/>
    </source>
</evidence>
<evidence type="ECO:0000313" key="7">
    <source>
        <dbReference type="EMBL" id="ADN74392.1"/>
    </source>
</evidence>
<dbReference type="RefSeq" id="WP_013343698.1">
    <property type="nucleotide sequence ID" value="NC_014541.1"/>
</dbReference>
<protein>
    <recommendedName>
        <fullName evidence="6">NfeD-like C-terminal domain-containing protein</fullName>
    </recommendedName>
</protein>
<dbReference type="Proteomes" id="UP000006683">
    <property type="component" value="Chromosome"/>
</dbReference>
<evidence type="ECO:0000256" key="5">
    <source>
        <dbReference type="SAM" id="Phobius"/>
    </source>
</evidence>
<evidence type="ECO:0000313" key="8">
    <source>
        <dbReference type="Proteomes" id="UP000006683"/>
    </source>
</evidence>
<dbReference type="KEGG" id="fbl:Fbal_0178"/>
<dbReference type="GO" id="GO:0005886">
    <property type="term" value="C:plasma membrane"/>
    <property type="evidence" value="ECO:0007669"/>
    <property type="project" value="TreeGrafter"/>
</dbReference>
<keyword evidence="4 5" id="KW-0472">Membrane</keyword>
<dbReference type="EMBL" id="CP002209">
    <property type="protein sequence ID" value="ADN74392.1"/>
    <property type="molecule type" value="Genomic_DNA"/>
</dbReference>
<accession>E1SKZ8</accession>
<evidence type="ECO:0000256" key="2">
    <source>
        <dbReference type="ARBA" id="ARBA00022692"/>
    </source>
</evidence>
<dbReference type="InterPro" id="IPR012340">
    <property type="entry name" value="NA-bd_OB-fold"/>
</dbReference>
<evidence type="ECO:0000256" key="1">
    <source>
        <dbReference type="ARBA" id="ARBA00004141"/>
    </source>
</evidence>
<dbReference type="Gene3D" id="2.40.50.140">
    <property type="entry name" value="Nucleic acid-binding proteins"/>
    <property type="match status" value="1"/>
</dbReference>
<name>E1SKZ8_FERBD</name>
<keyword evidence="3 5" id="KW-1133">Transmembrane helix</keyword>
<dbReference type="eggNOG" id="COG1585">
    <property type="taxonomic scope" value="Bacteria"/>
</dbReference>
<keyword evidence="8" id="KW-1185">Reference proteome</keyword>
<dbReference type="HOGENOM" id="CLU_116732_4_0_6"/>
<organism evidence="7 8">
    <name type="scientific">Ferrimonas balearica (strain DSM 9799 / CCM 4581 / KCTC 23876 / PAT)</name>
    <dbReference type="NCBI Taxonomy" id="550540"/>
    <lineage>
        <taxon>Bacteria</taxon>
        <taxon>Pseudomonadati</taxon>
        <taxon>Pseudomonadota</taxon>
        <taxon>Gammaproteobacteria</taxon>
        <taxon>Alteromonadales</taxon>
        <taxon>Ferrimonadaceae</taxon>
        <taxon>Ferrimonas</taxon>
    </lineage>
</organism>